<keyword evidence="1" id="KW-1133">Transmembrane helix</keyword>
<dbReference type="AlphaFoldDB" id="A0A0C1ZIY8"/>
<feature type="transmembrane region" description="Helical" evidence="1">
    <location>
        <begin position="160"/>
        <end position="180"/>
    </location>
</feature>
<dbReference type="EMBL" id="JPRD01000015">
    <property type="protein sequence ID" value="KIF53191.1"/>
    <property type="molecule type" value="Genomic_DNA"/>
</dbReference>
<evidence type="ECO:0008006" key="4">
    <source>
        <dbReference type="Google" id="ProtNLM"/>
    </source>
</evidence>
<feature type="transmembrane region" description="Helical" evidence="1">
    <location>
        <begin position="7"/>
        <end position="25"/>
    </location>
</feature>
<sequence>MKAIKNRLVIYSGIIIGLNLLLFGVTSTTVTPDKNINITKSIIAAWVHTDSFLDRVYTYNIDGVNDSISTLINAYNADSINAGMCISATIHNFNNRDQEHRTNCTTGTTLTRLTSNAKELELVTGEIQLKVGAKSLGTVEYYISTKSTAPFYEQIRNKKGFITLNLVINLLSVLLIYMLYRAELKKASIKVETDIKAAKNIFDSKVYEKDKNHEIAITELKAKHQNELAQKELEIRKALEQSYVETTDEARISILKKISNGNKKVFPINDEVIYISYYHPDAKIYSKSKEERSFRSSLSDIMTAFHVDFIHLNRKVMLNKAYIGNRNHVTLIESGKKLKVILKSKTGEEEVEVTNACRDAFIQLLANNNNLIEDKAAS</sequence>
<name>A0A0C1ZIY8_9VIBR</name>
<reference evidence="2 3" key="1">
    <citation type="submission" date="2014-07" db="EMBL/GenBank/DDBJ databases">
        <title>Unique and conserved regions in Vibrio harveyi and related species in comparison with the shrimp pathogen Vibrio harveyi CAIM 1792.</title>
        <authorList>
            <person name="Espinoza-Valles I."/>
            <person name="Vora G."/>
            <person name="Leekitcharoenphon P."/>
            <person name="Ussery D."/>
            <person name="Hoj L."/>
            <person name="Gomez-Gil B."/>
        </authorList>
    </citation>
    <scope>NUCLEOTIDE SEQUENCE [LARGE SCALE GENOMIC DNA]</scope>
    <source>
        <strain evidence="3">CAIM 1854 / LMG 25443</strain>
    </source>
</reference>
<keyword evidence="1" id="KW-0472">Membrane</keyword>
<dbReference type="Proteomes" id="UP000031586">
    <property type="component" value="Unassembled WGS sequence"/>
</dbReference>
<evidence type="ECO:0000313" key="3">
    <source>
        <dbReference type="Proteomes" id="UP000031586"/>
    </source>
</evidence>
<accession>A0A0C1ZIY8</accession>
<evidence type="ECO:0000256" key="1">
    <source>
        <dbReference type="SAM" id="Phobius"/>
    </source>
</evidence>
<protein>
    <recommendedName>
        <fullName evidence="4">HTH LytTR-type domain-containing protein</fullName>
    </recommendedName>
</protein>
<dbReference type="PATRIC" id="fig|1229493.5.peg.1022"/>
<evidence type="ECO:0000313" key="2">
    <source>
        <dbReference type="EMBL" id="KIF53191.1"/>
    </source>
</evidence>
<gene>
    <name evidence="2" type="ORF">H735_09680</name>
</gene>
<proteinExistence type="predicted"/>
<keyword evidence="1" id="KW-0812">Transmembrane</keyword>
<organism evidence="2 3">
    <name type="scientific">Vibrio owensii CAIM 1854 = LMG 25443</name>
    <dbReference type="NCBI Taxonomy" id="1229493"/>
    <lineage>
        <taxon>Bacteria</taxon>
        <taxon>Pseudomonadati</taxon>
        <taxon>Pseudomonadota</taxon>
        <taxon>Gammaproteobacteria</taxon>
        <taxon>Vibrionales</taxon>
        <taxon>Vibrionaceae</taxon>
        <taxon>Vibrio</taxon>
    </lineage>
</organism>
<dbReference type="RefSeq" id="WP_020194378.1">
    <property type="nucleotide sequence ID" value="NZ_BAOH01000005.1"/>
</dbReference>
<comment type="caution">
    <text evidence="2">The sequence shown here is derived from an EMBL/GenBank/DDBJ whole genome shotgun (WGS) entry which is preliminary data.</text>
</comment>